<comment type="caution">
    <text evidence="1">The sequence shown here is derived from an EMBL/GenBank/DDBJ whole genome shotgun (WGS) entry which is preliminary data.</text>
</comment>
<sequence length="92" mass="10127">MNNIPCLYSSVQEIQCWTDPHSSSTSVPLFPSFAITPARSSPPTPTCSNYPTWFTTGSYFHPILAVQSCPVPNRNLSGQAFPHPNAENETEK</sequence>
<evidence type="ECO:0000313" key="2">
    <source>
        <dbReference type="Proteomes" id="UP001152607"/>
    </source>
</evidence>
<evidence type="ECO:0000313" key="1">
    <source>
        <dbReference type="EMBL" id="CAI6340244.1"/>
    </source>
</evidence>
<protein>
    <submittedName>
        <fullName evidence="1">Uncharacterized protein</fullName>
    </submittedName>
</protein>
<dbReference type="AlphaFoldDB" id="A0A9W4URR8"/>
<gene>
    <name evidence="1" type="ORF">PDIGIT_LOCUS13419</name>
</gene>
<dbReference type="Proteomes" id="UP001152607">
    <property type="component" value="Unassembled WGS sequence"/>
</dbReference>
<accession>A0A9W4URR8</accession>
<name>A0A9W4URR8_9PLEO</name>
<reference evidence="1" key="1">
    <citation type="submission" date="2023-01" db="EMBL/GenBank/DDBJ databases">
        <authorList>
            <person name="Van Ghelder C."/>
            <person name="Rancurel C."/>
        </authorList>
    </citation>
    <scope>NUCLEOTIDE SEQUENCE</scope>
    <source>
        <strain evidence="1">CNCM I-4278</strain>
    </source>
</reference>
<keyword evidence="2" id="KW-1185">Reference proteome</keyword>
<proteinExistence type="predicted"/>
<organism evidence="1 2">
    <name type="scientific">Periconia digitata</name>
    <dbReference type="NCBI Taxonomy" id="1303443"/>
    <lineage>
        <taxon>Eukaryota</taxon>
        <taxon>Fungi</taxon>
        <taxon>Dikarya</taxon>
        <taxon>Ascomycota</taxon>
        <taxon>Pezizomycotina</taxon>
        <taxon>Dothideomycetes</taxon>
        <taxon>Pleosporomycetidae</taxon>
        <taxon>Pleosporales</taxon>
        <taxon>Massarineae</taxon>
        <taxon>Periconiaceae</taxon>
        <taxon>Periconia</taxon>
    </lineage>
</organism>
<dbReference type="EMBL" id="CAOQHR010000010">
    <property type="protein sequence ID" value="CAI6340244.1"/>
    <property type="molecule type" value="Genomic_DNA"/>
</dbReference>